<dbReference type="RefSeq" id="WP_053820537.1">
    <property type="nucleotide sequence ID" value="NZ_CP006911.1"/>
</dbReference>
<dbReference type="PANTHER" id="PTHR30086:SF20">
    <property type="entry name" value="ARGININE EXPORTER PROTEIN ARGO-RELATED"/>
    <property type="match status" value="1"/>
</dbReference>
<dbReference type="OrthoDB" id="5638726at2"/>
<keyword evidence="5 6" id="KW-0472">Membrane</keyword>
<dbReference type="Proteomes" id="UP000068905">
    <property type="component" value="Chromosome"/>
</dbReference>
<dbReference type="KEGG" id="tsn:W908_07215"/>
<keyword evidence="8" id="KW-1185">Reference proteome</keyword>
<dbReference type="PANTHER" id="PTHR30086">
    <property type="entry name" value="ARGININE EXPORTER PROTEIN ARGO"/>
    <property type="match status" value="1"/>
</dbReference>
<feature type="transmembrane region" description="Helical" evidence="6">
    <location>
        <begin position="36"/>
        <end position="57"/>
    </location>
</feature>
<name>A0A0M4LHJ9_9GAMM</name>
<dbReference type="InterPro" id="IPR001123">
    <property type="entry name" value="LeuE-type"/>
</dbReference>
<evidence type="ECO:0000256" key="5">
    <source>
        <dbReference type="ARBA" id="ARBA00023136"/>
    </source>
</evidence>
<dbReference type="EMBL" id="CP006911">
    <property type="protein sequence ID" value="ALE02327.1"/>
    <property type="molecule type" value="Genomic_DNA"/>
</dbReference>
<keyword evidence="2" id="KW-1003">Cell membrane</keyword>
<evidence type="ECO:0000256" key="4">
    <source>
        <dbReference type="ARBA" id="ARBA00022989"/>
    </source>
</evidence>
<protein>
    <submittedName>
        <fullName evidence="7">Amino acid transporter</fullName>
    </submittedName>
</protein>
<organism evidence="7 8">
    <name type="scientific">Candidatus Pseudothioglobus singularis PS1</name>
    <dbReference type="NCBI Taxonomy" id="1125411"/>
    <lineage>
        <taxon>Bacteria</taxon>
        <taxon>Pseudomonadati</taxon>
        <taxon>Pseudomonadota</taxon>
        <taxon>Gammaproteobacteria</taxon>
        <taxon>Candidatus Pseudothioglobaceae</taxon>
        <taxon>Candidatus Pseudothioglobus</taxon>
    </lineage>
</organism>
<reference evidence="7 8" key="1">
    <citation type="journal article" date="2015" name="Genome Announc.">
        <title>Genome Sequence of 'Candidatus Thioglobus singularis' Strain PS1, a Mixotroph from the SUP05 Clade of Marine Gammaproteobacteria.</title>
        <authorList>
            <person name="Marshall K.T."/>
            <person name="Morris R.M."/>
        </authorList>
    </citation>
    <scope>NUCLEOTIDE SEQUENCE [LARGE SCALE GENOMIC DNA]</scope>
    <source>
        <strain evidence="7 8">PS1</strain>
    </source>
</reference>
<evidence type="ECO:0000313" key="7">
    <source>
        <dbReference type="EMBL" id="ALE02327.1"/>
    </source>
</evidence>
<dbReference type="GO" id="GO:0015171">
    <property type="term" value="F:amino acid transmembrane transporter activity"/>
    <property type="evidence" value="ECO:0007669"/>
    <property type="project" value="TreeGrafter"/>
</dbReference>
<evidence type="ECO:0000256" key="6">
    <source>
        <dbReference type="SAM" id="Phobius"/>
    </source>
</evidence>
<dbReference type="GO" id="GO:0005886">
    <property type="term" value="C:plasma membrane"/>
    <property type="evidence" value="ECO:0007669"/>
    <property type="project" value="UniProtKB-SubCell"/>
</dbReference>
<comment type="subcellular location">
    <subcellularLocation>
        <location evidence="1">Cell membrane</location>
        <topology evidence="1">Multi-pass membrane protein</topology>
    </subcellularLocation>
</comment>
<keyword evidence="4 6" id="KW-1133">Transmembrane helix</keyword>
<feature type="transmembrane region" description="Helical" evidence="6">
    <location>
        <begin position="180"/>
        <end position="200"/>
    </location>
</feature>
<dbReference type="AlphaFoldDB" id="A0A0M4LHJ9"/>
<dbReference type="STRING" id="1125411.W908_07215"/>
<evidence type="ECO:0000256" key="2">
    <source>
        <dbReference type="ARBA" id="ARBA00022475"/>
    </source>
</evidence>
<feature type="transmembrane region" description="Helical" evidence="6">
    <location>
        <begin position="147"/>
        <end position="168"/>
    </location>
</feature>
<sequence>MISAFITGFLLGLSLIAAIGAQNTFVISQGISGKHVFYVALFCAIADGLLISIGVLGASSVLNKFITDFSNVIFGLASVWLFGYGVMKLKSSFQANKSLEIINSNSKSLKSTIGILVILTFANPHVYLDTMVLIGTYSQQFIGVKKFAFSIGAIFASFVFFFSLAYGAKKIAPIMRSSTSWQILDFIIALIMFSIAFNFASSIDW</sequence>
<feature type="transmembrane region" description="Helical" evidence="6">
    <location>
        <begin position="69"/>
        <end position="87"/>
    </location>
</feature>
<dbReference type="Pfam" id="PF01810">
    <property type="entry name" value="LysE"/>
    <property type="match status" value="1"/>
</dbReference>
<keyword evidence="3 6" id="KW-0812">Transmembrane</keyword>
<feature type="transmembrane region" description="Helical" evidence="6">
    <location>
        <begin position="113"/>
        <end position="135"/>
    </location>
</feature>
<evidence type="ECO:0000313" key="8">
    <source>
        <dbReference type="Proteomes" id="UP000068905"/>
    </source>
</evidence>
<evidence type="ECO:0000256" key="3">
    <source>
        <dbReference type="ARBA" id="ARBA00022692"/>
    </source>
</evidence>
<evidence type="ECO:0000256" key="1">
    <source>
        <dbReference type="ARBA" id="ARBA00004651"/>
    </source>
</evidence>
<proteinExistence type="predicted"/>
<gene>
    <name evidence="7" type="ORF">W908_07215</name>
</gene>
<accession>A0A0M4LHJ9</accession>